<dbReference type="Pfam" id="PF01593">
    <property type="entry name" value="Amino_oxidase"/>
    <property type="match status" value="1"/>
</dbReference>
<dbReference type="OrthoDB" id="4554493at2"/>
<dbReference type="AlphaFoldDB" id="A0A502E3Y5"/>
<gene>
    <name evidence="2" type="ORF">EAH80_19440</name>
</gene>
<dbReference type="InterPro" id="IPR036188">
    <property type="entry name" value="FAD/NAD-bd_sf"/>
</dbReference>
<organism evidence="2 3">
    <name type="scientific">Mycolicibacterium hodleri</name>
    <dbReference type="NCBI Taxonomy" id="49897"/>
    <lineage>
        <taxon>Bacteria</taxon>
        <taxon>Bacillati</taxon>
        <taxon>Actinomycetota</taxon>
        <taxon>Actinomycetes</taxon>
        <taxon>Mycobacteriales</taxon>
        <taxon>Mycobacteriaceae</taxon>
        <taxon>Mycolicibacterium</taxon>
    </lineage>
</organism>
<comment type="caution">
    <text evidence="2">The sequence shown here is derived from an EMBL/GenBank/DDBJ whole genome shotgun (WGS) entry which is preliminary data.</text>
</comment>
<dbReference type="RefSeq" id="WP_140694364.1">
    <property type="nucleotide sequence ID" value="NZ_RCZG01000008.1"/>
</dbReference>
<sequence>MSLPEVQMKDAPGSRGRAVVVGCGISGAAAANRLQRNGFDVTILEAESQVGGRTSTIHQDGFTIDLAASMLLKSYRRMVALIAEENWQAHFEPASDTIGVERDGCIHHIHAAKPLGAVSTGLLSARAKSRLGVIALDVFKHRKHLDWQNPVVAADLHYGDVREYADVRVGNAEVRDYLIDPACRFLGLSGLQDQSAVDFLFLARNMGKTEMFNSADGIDTLVRLLASDCKVETNALVTSVEESAHGVTVTWGRDGEQSRTVEADACVLAVPGPLATKIHPQMGAARADILNSVVYAPGLNVYLGTEVPTAEKSALILIPHLDYPDLACVILDHNKAKGRAPAGKGLISTFWHKDFALEHQHDSDEEILRAVMPSVGRLLPEAGGGLATVHVQRWDRALVIGPVSRYRDLERFKALTPPDSKVRMAGDSVSSSTMNSCLCSGERAADEVLAALGVPKRRAQV</sequence>
<dbReference type="InterPro" id="IPR050464">
    <property type="entry name" value="Zeta_carotene_desat/Oxidored"/>
</dbReference>
<dbReference type="SUPFAM" id="SSF54373">
    <property type="entry name" value="FAD-linked reductases, C-terminal domain"/>
    <property type="match status" value="1"/>
</dbReference>
<reference evidence="2 3" key="1">
    <citation type="journal article" date="2019" name="Environ. Microbiol.">
        <title>Species interactions and distinct microbial communities in high Arctic permafrost affected cryosols are associated with the CH4 and CO2 gas fluxes.</title>
        <authorList>
            <person name="Altshuler I."/>
            <person name="Hamel J."/>
            <person name="Turney S."/>
            <person name="Magnuson E."/>
            <person name="Levesque R."/>
            <person name="Greer C."/>
            <person name="Whyte L.G."/>
        </authorList>
    </citation>
    <scope>NUCLEOTIDE SEQUENCE [LARGE SCALE GENOMIC DNA]</scope>
    <source>
        <strain evidence="2 3">S5.20</strain>
    </source>
</reference>
<dbReference type="SUPFAM" id="SSF51905">
    <property type="entry name" value="FAD/NAD(P)-binding domain"/>
    <property type="match status" value="1"/>
</dbReference>
<dbReference type="Proteomes" id="UP000320095">
    <property type="component" value="Unassembled WGS sequence"/>
</dbReference>
<proteinExistence type="predicted"/>
<name>A0A502E3Y5_9MYCO</name>
<dbReference type="GO" id="GO:0016491">
    <property type="term" value="F:oxidoreductase activity"/>
    <property type="evidence" value="ECO:0007669"/>
    <property type="project" value="InterPro"/>
</dbReference>
<evidence type="ECO:0000313" key="2">
    <source>
        <dbReference type="EMBL" id="TPG32448.1"/>
    </source>
</evidence>
<dbReference type="InterPro" id="IPR002937">
    <property type="entry name" value="Amino_oxidase"/>
</dbReference>
<dbReference type="Gene3D" id="3.50.50.60">
    <property type="entry name" value="FAD/NAD(P)-binding domain"/>
    <property type="match status" value="1"/>
</dbReference>
<evidence type="ECO:0000259" key="1">
    <source>
        <dbReference type="Pfam" id="PF01593"/>
    </source>
</evidence>
<feature type="domain" description="Amine oxidase" evidence="1">
    <location>
        <begin position="25"/>
        <end position="449"/>
    </location>
</feature>
<dbReference type="PANTHER" id="PTHR42923">
    <property type="entry name" value="PROTOPORPHYRINOGEN OXIDASE"/>
    <property type="match status" value="1"/>
</dbReference>
<dbReference type="EMBL" id="RCZG01000008">
    <property type="protein sequence ID" value="TPG32448.1"/>
    <property type="molecule type" value="Genomic_DNA"/>
</dbReference>
<accession>A0A502E3Y5</accession>
<protein>
    <submittedName>
        <fullName evidence="2">FAD-dependent oxidoreductase</fullName>
    </submittedName>
</protein>
<keyword evidence="3" id="KW-1185">Reference proteome</keyword>
<evidence type="ECO:0000313" key="3">
    <source>
        <dbReference type="Proteomes" id="UP000320095"/>
    </source>
</evidence>